<evidence type="ECO:0000313" key="6">
    <source>
        <dbReference type="EMBL" id="KIL69054.1"/>
    </source>
</evidence>
<keyword evidence="4" id="KW-0560">Oxidoreductase</keyword>
<name>A0A0C2TPC9_AMAMK</name>
<accession>A0A0C2TPC9</accession>
<dbReference type="SUPFAM" id="SSF51905">
    <property type="entry name" value="FAD/NAD(P)-binding domain"/>
    <property type="match status" value="1"/>
</dbReference>
<comment type="cofactor">
    <cofactor evidence="1">
        <name>FAD</name>
        <dbReference type="ChEBI" id="CHEBI:57692"/>
    </cofactor>
</comment>
<evidence type="ECO:0000256" key="2">
    <source>
        <dbReference type="ARBA" id="ARBA00022630"/>
    </source>
</evidence>
<dbReference type="InParanoid" id="A0A0C2TPC9"/>
<dbReference type="GO" id="GO:0071949">
    <property type="term" value="F:FAD binding"/>
    <property type="evidence" value="ECO:0007669"/>
    <property type="project" value="InterPro"/>
</dbReference>
<evidence type="ECO:0000256" key="4">
    <source>
        <dbReference type="ARBA" id="ARBA00023002"/>
    </source>
</evidence>
<reference evidence="6 7" key="1">
    <citation type="submission" date="2014-04" db="EMBL/GenBank/DDBJ databases">
        <title>Evolutionary Origins and Diversification of the Mycorrhizal Mutualists.</title>
        <authorList>
            <consortium name="DOE Joint Genome Institute"/>
            <consortium name="Mycorrhizal Genomics Consortium"/>
            <person name="Kohler A."/>
            <person name="Kuo A."/>
            <person name="Nagy L.G."/>
            <person name="Floudas D."/>
            <person name="Copeland A."/>
            <person name="Barry K.W."/>
            <person name="Cichocki N."/>
            <person name="Veneault-Fourrey C."/>
            <person name="LaButti K."/>
            <person name="Lindquist E.A."/>
            <person name="Lipzen A."/>
            <person name="Lundell T."/>
            <person name="Morin E."/>
            <person name="Murat C."/>
            <person name="Riley R."/>
            <person name="Ohm R."/>
            <person name="Sun H."/>
            <person name="Tunlid A."/>
            <person name="Henrissat B."/>
            <person name="Grigoriev I.V."/>
            <person name="Hibbett D.S."/>
            <person name="Martin F."/>
        </authorList>
    </citation>
    <scope>NUCLEOTIDE SEQUENCE [LARGE SCALE GENOMIC DNA]</scope>
    <source>
        <strain evidence="6 7">Koide BX008</strain>
    </source>
</reference>
<dbReference type="Pfam" id="PF01494">
    <property type="entry name" value="FAD_binding_3"/>
    <property type="match status" value="1"/>
</dbReference>
<keyword evidence="2" id="KW-0285">Flavoprotein</keyword>
<dbReference type="InterPro" id="IPR050641">
    <property type="entry name" value="RIFMO-like"/>
</dbReference>
<gene>
    <name evidence="6" type="ORF">M378DRAFT_157289</name>
</gene>
<dbReference type="PANTHER" id="PTHR43004">
    <property type="entry name" value="TRK SYSTEM POTASSIUM UPTAKE PROTEIN"/>
    <property type="match status" value="1"/>
</dbReference>
<evidence type="ECO:0000256" key="3">
    <source>
        <dbReference type="ARBA" id="ARBA00022827"/>
    </source>
</evidence>
<protein>
    <recommendedName>
        <fullName evidence="5">FAD-binding domain-containing protein</fullName>
    </recommendedName>
</protein>
<dbReference type="Gene3D" id="3.30.70.2450">
    <property type="match status" value="1"/>
</dbReference>
<dbReference type="PANTHER" id="PTHR43004:SF19">
    <property type="entry name" value="BINDING MONOOXYGENASE, PUTATIVE (JCVI)-RELATED"/>
    <property type="match status" value="1"/>
</dbReference>
<sequence>MSSSKVLIVGAGPTGLGLALTLLQNGVSVRIIDKRPTYGLGLRGAGVMPRTLEAYNILGILPDMTNHAFKVPLMQFYELPGGSRPIRTSVVMPEYQATPAIPYPNALVVGQDMQEQTLRSHIAKYSCHAELNTELQFFEQHPDHVTATLVHHNGSEHDSTTEIAEFEYVVGSDGAHSTIRKSLGVEFPGKTYEDGHMVICDIQIKSCLDGGFWHAWGNPIDRMVTILPWKNRDGVFTVMMYGCKLDRVRVSSSREELIKEVYDITGRTDIQFGDMLWISQYHPNIRMVSKLRHDRVFLAGDAAHCHSHFGAQGMNAGFQDALNLGWKLALVVKRNAPQTLLDTCNEERIPVIKEMLEKAEVILQATFTPRDNSGREWNRGDDLRMLGVNCRKSSVIVDDNPSQAEFHAAYDTESATAAQAGDRAPDAPALHNLKDPSGPTSLFQLFRCYHHTIIVFSNDPTGHAGILAVCSEQPIGTIRTCLIVSEETPIDDATKGDFDFAFCDKQGHAFDHYHISEAPLKVFAIRPDGVIGAAVSGVEGLRKYFSNIFNIPVSN</sequence>
<evidence type="ECO:0000259" key="5">
    <source>
        <dbReference type="Pfam" id="PF01494"/>
    </source>
</evidence>
<evidence type="ECO:0000256" key="1">
    <source>
        <dbReference type="ARBA" id="ARBA00001974"/>
    </source>
</evidence>
<dbReference type="OrthoDB" id="2690153at2759"/>
<keyword evidence="3" id="KW-0274">FAD</keyword>
<evidence type="ECO:0000313" key="7">
    <source>
        <dbReference type="Proteomes" id="UP000054549"/>
    </source>
</evidence>
<dbReference type="PRINTS" id="PR00420">
    <property type="entry name" value="RNGMNOXGNASE"/>
</dbReference>
<feature type="domain" description="FAD-binding" evidence="5">
    <location>
        <begin position="5"/>
        <end position="358"/>
    </location>
</feature>
<dbReference type="AlphaFoldDB" id="A0A0C2TPC9"/>
<dbReference type="InterPro" id="IPR036188">
    <property type="entry name" value="FAD/NAD-bd_sf"/>
</dbReference>
<dbReference type="Proteomes" id="UP000054549">
    <property type="component" value="Unassembled WGS sequence"/>
</dbReference>
<dbReference type="HOGENOM" id="CLU_009665_20_3_1"/>
<dbReference type="STRING" id="946122.A0A0C2TPC9"/>
<dbReference type="Gene3D" id="3.40.30.120">
    <property type="match status" value="1"/>
</dbReference>
<dbReference type="GO" id="GO:0016709">
    <property type="term" value="F:oxidoreductase activity, acting on paired donors, with incorporation or reduction of molecular oxygen, NAD(P)H as one donor, and incorporation of one atom of oxygen"/>
    <property type="evidence" value="ECO:0007669"/>
    <property type="project" value="UniProtKB-ARBA"/>
</dbReference>
<dbReference type="EMBL" id="KN818226">
    <property type="protein sequence ID" value="KIL69054.1"/>
    <property type="molecule type" value="Genomic_DNA"/>
</dbReference>
<keyword evidence="7" id="KW-1185">Reference proteome</keyword>
<dbReference type="Gene3D" id="3.50.50.60">
    <property type="entry name" value="FAD/NAD(P)-binding domain"/>
    <property type="match status" value="1"/>
</dbReference>
<proteinExistence type="predicted"/>
<dbReference type="InterPro" id="IPR002938">
    <property type="entry name" value="FAD-bd"/>
</dbReference>
<organism evidence="6 7">
    <name type="scientific">Amanita muscaria (strain Koide BX008)</name>
    <dbReference type="NCBI Taxonomy" id="946122"/>
    <lineage>
        <taxon>Eukaryota</taxon>
        <taxon>Fungi</taxon>
        <taxon>Dikarya</taxon>
        <taxon>Basidiomycota</taxon>
        <taxon>Agaricomycotina</taxon>
        <taxon>Agaricomycetes</taxon>
        <taxon>Agaricomycetidae</taxon>
        <taxon>Agaricales</taxon>
        <taxon>Pluteineae</taxon>
        <taxon>Amanitaceae</taxon>
        <taxon>Amanita</taxon>
    </lineage>
</organism>